<dbReference type="GO" id="GO:0006271">
    <property type="term" value="P:DNA strand elongation involved in DNA replication"/>
    <property type="evidence" value="ECO:0007669"/>
    <property type="project" value="TreeGrafter"/>
</dbReference>
<feature type="region of interest" description="Disordered" evidence="12">
    <location>
        <begin position="658"/>
        <end position="711"/>
    </location>
</feature>
<evidence type="ECO:0000256" key="3">
    <source>
        <dbReference type="ARBA" id="ARBA00022705"/>
    </source>
</evidence>
<dbReference type="SMART" id="SM00350">
    <property type="entry name" value="MCM"/>
    <property type="match status" value="1"/>
</dbReference>
<proteinExistence type="inferred from homology"/>
<protein>
    <recommendedName>
        <fullName evidence="11">DNA replication licensing factor MCM3</fullName>
        <ecNumber evidence="11">3.6.4.12</ecNumber>
    </recommendedName>
</protein>
<comment type="similarity">
    <text evidence="2 10">Belongs to the MCM family.</text>
</comment>
<evidence type="ECO:0000313" key="14">
    <source>
        <dbReference type="EMBL" id="TRY73861.1"/>
    </source>
</evidence>
<dbReference type="GO" id="GO:0005524">
    <property type="term" value="F:ATP binding"/>
    <property type="evidence" value="ECO:0007669"/>
    <property type="project" value="UniProtKB-UniRule"/>
</dbReference>
<feature type="compositionally biased region" description="Acidic residues" evidence="12">
    <location>
        <begin position="665"/>
        <end position="682"/>
    </location>
</feature>
<evidence type="ECO:0000256" key="8">
    <source>
        <dbReference type="ARBA" id="ARBA00023125"/>
    </source>
</evidence>
<keyword evidence="6 11" id="KW-0347">Helicase</keyword>
<dbReference type="SUPFAM" id="SSF52540">
    <property type="entry name" value="P-loop containing nucleoside triphosphate hydrolases"/>
    <property type="match status" value="1"/>
</dbReference>
<dbReference type="GO" id="GO:0016787">
    <property type="term" value="F:hydrolase activity"/>
    <property type="evidence" value="ECO:0007669"/>
    <property type="project" value="UniProtKB-KW"/>
</dbReference>
<dbReference type="Gene3D" id="3.40.50.300">
    <property type="entry name" value="P-loop containing nucleotide triphosphate hydrolases"/>
    <property type="match status" value="1"/>
</dbReference>
<dbReference type="Proteomes" id="UP000318571">
    <property type="component" value="Chromosome 3"/>
</dbReference>
<dbReference type="GO" id="GO:0005634">
    <property type="term" value="C:nucleus"/>
    <property type="evidence" value="ECO:0007669"/>
    <property type="project" value="UniProtKB-SubCell"/>
</dbReference>
<dbReference type="InterPro" id="IPR003593">
    <property type="entry name" value="AAA+_ATPase"/>
</dbReference>
<evidence type="ECO:0000256" key="6">
    <source>
        <dbReference type="ARBA" id="ARBA00022806"/>
    </source>
</evidence>
<keyword evidence="9 11" id="KW-0539">Nucleus</keyword>
<keyword evidence="3 11" id="KW-0235">DNA replication</keyword>
<dbReference type="SUPFAM" id="SSF50249">
    <property type="entry name" value="Nucleic acid-binding proteins"/>
    <property type="match status" value="1"/>
</dbReference>
<evidence type="ECO:0000256" key="7">
    <source>
        <dbReference type="ARBA" id="ARBA00022840"/>
    </source>
</evidence>
<dbReference type="GO" id="GO:0003697">
    <property type="term" value="F:single-stranded DNA binding"/>
    <property type="evidence" value="ECO:0007669"/>
    <property type="project" value="TreeGrafter"/>
</dbReference>
<sequence>MSVSSMDRDQRLRELQRLYVDVLDDAGQEGLFHGQITAMMANGGRRLSLNVNDLRRQAPERCLALLKGGSVADELVAVQRALAEVVASTDADYLKGQAHPELFVGLAGSFGSQHVTPRGLTARWVHKMVCVEGIVTKCSLVAPKVQRSVHYCPATQKRMERTYADLTSLEAFPSSAAYPTQDEDGNPLETEFGLSSYMNHQSLTIQEAPESAPTGQLPRSVDVLCDHDLVDRCKPGDRLQVVGYYRCLPAKQGGYTAGTFRCVLIANNILVQDAEAEMDLSAKDVQDCQRIGRQRKDIFTLLAESMAPTIHGHAYVKQALLCMLLGGIEKHLPNGSRLRGDINILLIGDPSVAKSQMLRYVMNICPRAICTTGRGSSGVGLTASVTTDGETNERRLEAGAMVLADRGIVCIDEFDKMSDMDRTAIHEVMEQGRVTISKAGIHAQLNARCSVLAAANPVYGRYDPFRSPMENIGLQDSLLSRFDLLFILLDTTDIDSDTMIANHVVHTHQYRDSHEEAGAITTGGFSLSGLDTNRSESREAHGIWETRHGLNKKSKKVLSKSFLQKYIQVAKKIQPVLSSEACELIGEEYSRLRAQDNSHEDKARTQPITARCLETMIRLSTAHAKARLSKVVEKKDALKVIELLQYACFQKILEREPKKRRANEDGDDDEAESEEEMDDQESVDPNAQPETETPDAQEPAPKRAKPTVNIDESAMTKFKEDLFNIFGMSQEIPMPEVQDKLRDKYSLKDVEAMLKNLEDENKVMVASNVLYLI</sequence>
<dbReference type="OMA" id="NVYPQED"/>
<reference evidence="14 15" key="1">
    <citation type="journal article" date="2018" name="Nat. Ecol. Evol.">
        <title>Genomic signatures of mitonuclear coevolution across populations of Tigriopus californicus.</title>
        <authorList>
            <person name="Barreto F.S."/>
            <person name="Watson E.T."/>
            <person name="Lima T.G."/>
            <person name="Willett C.S."/>
            <person name="Edmands S."/>
            <person name="Li W."/>
            <person name="Burton R.S."/>
        </authorList>
    </citation>
    <scope>NUCLEOTIDE SEQUENCE [LARGE SCALE GENOMIC DNA]</scope>
    <source>
        <strain evidence="14 15">San Diego</strain>
    </source>
</reference>
<dbReference type="Pfam" id="PF17207">
    <property type="entry name" value="MCM_OB"/>
    <property type="match status" value="1"/>
</dbReference>
<dbReference type="PROSITE" id="PS00847">
    <property type="entry name" value="MCM_1"/>
    <property type="match status" value="1"/>
</dbReference>
<evidence type="ECO:0000256" key="10">
    <source>
        <dbReference type="RuleBase" id="RU004070"/>
    </source>
</evidence>
<dbReference type="PRINTS" id="PR01659">
    <property type="entry name" value="MCMPROTEIN3"/>
</dbReference>
<dbReference type="InterPro" id="IPR001208">
    <property type="entry name" value="MCM_dom"/>
</dbReference>
<evidence type="ECO:0000256" key="9">
    <source>
        <dbReference type="ARBA" id="ARBA00023242"/>
    </source>
</evidence>
<dbReference type="PANTHER" id="PTHR11630:SF46">
    <property type="entry name" value="DNA REPLICATION LICENSING FACTOR MCM3-RELATED"/>
    <property type="match status" value="1"/>
</dbReference>
<dbReference type="EMBL" id="VCGU01000007">
    <property type="protein sequence ID" value="TRY73861.1"/>
    <property type="molecule type" value="Genomic_DNA"/>
</dbReference>
<dbReference type="InterPro" id="IPR033762">
    <property type="entry name" value="MCM_OB"/>
</dbReference>
<comment type="subcellular location">
    <subcellularLocation>
        <location evidence="1 11">Nucleus</location>
    </subcellularLocation>
</comment>
<dbReference type="EC" id="3.6.4.12" evidence="11"/>
<accession>A0A553P847</accession>
<evidence type="ECO:0000256" key="2">
    <source>
        <dbReference type="ARBA" id="ARBA00008010"/>
    </source>
</evidence>
<dbReference type="Gene3D" id="2.20.28.10">
    <property type="match status" value="1"/>
</dbReference>
<dbReference type="PROSITE" id="PS50051">
    <property type="entry name" value="MCM_2"/>
    <property type="match status" value="1"/>
</dbReference>
<comment type="subunit">
    <text evidence="11">Component of the MCM2-7 complex.</text>
</comment>
<dbReference type="InterPro" id="IPR008046">
    <property type="entry name" value="Mcm3"/>
</dbReference>
<evidence type="ECO:0000259" key="13">
    <source>
        <dbReference type="PROSITE" id="PS50051"/>
    </source>
</evidence>
<dbReference type="GO" id="GO:1902975">
    <property type="term" value="P:mitotic DNA replication initiation"/>
    <property type="evidence" value="ECO:0007669"/>
    <property type="project" value="TreeGrafter"/>
</dbReference>
<dbReference type="GO" id="GO:0017116">
    <property type="term" value="F:single-stranded DNA helicase activity"/>
    <property type="evidence" value="ECO:0007669"/>
    <property type="project" value="TreeGrafter"/>
</dbReference>
<evidence type="ECO:0000256" key="5">
    <source>
        <dbReference type="ARBA" id="ARBA00022801"/>
    </source>
</evidence>
<feature type="domain" description="MCM C-terminal AAA(+) ATPase" evidence="13">
    <location>
        <begin position="298"/>
        <end position="504"/>
    </location>
</feature>
<dbReference type="PRINTS" id="PR01657">
    <property type="entry name" value="MCMFAMILY"/>
</dbReference>
<keyword evidence="5 11" id="KW-0378">Hydrolase</keyword>
<dbReference type="CDD" id="cd17754">
    <property type="entry name" value="MCM3"/>
    <property type="match status" value="1"/>
</dbReference>
<name>A0A553P847_TIGCA</name>
<dbReference type="InterPro" id="IPR012340">
    <property type="entry name" value="NA-bd_OB-fold"/>
</dbReference>
<dbReference type="Pfam" id="PF00493">
    <property type="entry name" value="MCM"/>
    <property type="match status" value="1"/>
</dbReference>
<keyword evidence="8 10" id="KW-0238">DNA-binding</keyword>
<evidence type="ECO:0000313" key="15">
    <source>
        <dbReference type="Proteomes" id="UP000318571"/>
    </source>
</evidence>
<dbReference type="PANTHER" id="PTHR11630">
    <property type="entry name" value="DNA REPLICATION LICENSING FACTOR MCM FAMILY MEMBER"/>
    <property type="match status" value="1"/>
</dbReference>
<dbReference type="AlphaFoldDB" id="A0A553P847"/>
<comment type="catalytic activity">
    <reaction evidence="11">
        <text>ATP + H2O = ADP + phosphate + H(+)</text>
        <dbReference type="Rhea" id="RHEA:13065"/>
        <dbReference type="ChEBI" id="CHEBI:15377"/>
        <dbReference type="ChEBI" id="CHEBI:15378"/>
        <dbReference type="ChEBI" id="CHEBI:30616"/>
        <dbReference type="ChEBI" id="CHEBI:43474"/>
        <dbReference type="ChEBI" id="CHEBI:456216"/>
        <dbReference type="EC" id="3.6.4.12"/>
    </reaction>
</comment>
<dbReference type="InterPro" id="IPR031327">
    <property type="entry name" value="MCM"/>
</dbReference>
<keyword evidence="4 10" id="KW-0547">Nucleotide-binding</keyword>
<comment type="caution">
    <text evidence="14">The sequence shown here is derived from an EMBL/GenBank/DDBJ whole genome shotgun (WGS) entry which is preliminary data.</text>
</comment>
<comment type="function">
    <text evidence="11">Acts as component of the MCM2-7 complex (MCM complex) which is the replicative helicase essential for 'once per cell cycle' DNA replication initiation and elongation in eukaryotic cells. The active ATPase sites in the MCM2-7 ring are formed through the interaction surfaces of two neighboring subunits such that a critical structure of a conserved arginine finger motif is provided in trans relative to the ATP-binding site of the Walker A box of the adjacent subunit. The six ATPase active sites, however, are likely to contribute differentially to the complex helicase activity.</text>
</comment>
<evidence type="ECO:0000256" key="11">
    <source>
        <dbReference type="RuleBase" id="RU368061"/>
    </source>
</evidence>
<dbReference type="InterPro" id="IPR027417">
    <property type="entry name" value="P-loop_NTPase"/>
</dbReference>
<dbReference type="InterPro" id="IPR041562">
    <property type="entry name" value="MCM_lid"/>
</dbReference>
<dbReference type="SMART" id="SM00382">
    <property type="entry name" value="AAA"/>
    <property type="match status" value="1"/>
</dbReference>
<dbReference type="GO" id="GO:0000727">
    <property type="term" value="P:double-strand break repair via break-induced replication"/>
    <property type="evidence" value="ECO:0007669"/>
    <property type="project" value="TreeGrafter"/>
</dbReference>
<dbReference type="Gene3D" id="2.40.50.140">
    <property type="entry name" value="Nucleic acid-binding proteins"/>
    <property type="match status" value="1"/>
</dbReference>
<dbReference type="Pfam" id="PF17855">
    <property type="entry name" value="MCM_lid"/>
    <property type="match status" value="1"/>
</dbReference>
<keyword evidence="15" id="KW-1185">Reference proteome</keyword>
<organism evidence="14 15">
    <name type="scientific">Tigriopus californicus</name>
    <name type="common">Marine copepod</name>
    <dbReference type="NCBI Taxonomy" id="6832"/>
    <lineage>
        <taxon>Eukaryota</taxon>
        <taxon>Metazoa</taxon>
        <taxon>Ecdysozoa</taxon>
        <taxon>Arthropoda</taxon>
        <taxon>Crustacea</taxon>
        <taxon>Multicrustacea</taxon>
        <taxon>Hexanauplia</taxon>
        <taxon>Copepoda</taxon>
        <taxon>Harpacticoida</taxon>
        <taxon>Harpacticidae</taxon>
        <taxon>Tigriopus</taxon>
    </lineage>
</organism>
<keyword evidence="7 10" id="KW-0067">ATP-binding</keyword>
<dbReference type="STRING" id="6832.A0A553P847"/>
<dbReference type="OrthoDB" id="1882346at2759"/>
<evidence type="ECO:0000256" key="12">
    <source>
        <dbReference type="SAM" id="MobiDB-lite"/>
    </source>
</evidence>
<dbReference type="GO" id="GO:0042555">
    <property type="term" value="C:MCM complex"/>
    <property type="evidence" value="ECO:0007669"/>
    <property type="project" value="UniProtKB-UniRule"/>
</dbReference>
<gene>
    <name evidence="14" type="ORF">TCAL_01909</name>
</gene>
<evidence type="ECO:0000256" key="4">
    <source>
        <dbReference type="ARBA" id="ARBA00022741"/>
    </source>
</evidence>
<evidence type="ECO:0000256" key="1">
    <source>
        <dbReference type="ARBA" id="ARBA00004123"/>
    </source>
</evidence>
<dbReference type="InterPro" id="IPR018525">
    <property type="entry name" value="MCM_CS"/>
</dbReference>